<keyword evidence="1" id="KW-0539">Nucleus</keyword>
<keyword evidence="6" id="KW-1185">Reference proteome</keyword>
<keyword evidence="1" id="KW-0238">DNA-binding</keyword>
<feature type="region of interest" description="Disordered" evidence="3">
    <location>
        <begin position="185"/>
        <end position="210"/>
    </location>
</feature>
<feature type="coiled-coil region" evidence="2">
    <location>
        <begin position="374"/>
        <end position="412"/>
    </location>
</feature>
<feature type="compositionally biased region" description="Basic and acidic residues" evidence="3">
    <location>
        <begin position="192"/>
        <end position="210"/>
    </location>
</feature>
<sequence length="537" mass="62192">MDVEFLSLDFGRELPPTILFYSKPKQKQKPSLNPNSRTQMADVSAANLAAVPTKKRSRKPLNPKTCSTNESNIVAGEISQPSLLADNSAGKENIGSLSQHKSPKIKKSSKAKKQAQPESTASNSFEKELKEMQEKLEKMTLEKQQAEELLKLKDQELESHNREQEKIKMELKKLQKLKEFKPNMTLPILQSLKDKDQGKNKKKSGTETKKPATPYIMWCKEHWTEVKKENPEAEFSEVANILGAKWKTLTPEEKKPYEEKYQTEKAVYLKIVGNEKRENEAMKLLEEEQKQKMAMELLEQYLQFKQEAEKDSDNKKNKKEKDPLKPKRPESAYFLFMNERRAALIAENKSVVEIAKITGEEWKNMTEKQKAGYEKVAKKKNEKYIQEMESYKQNKENEAEIAKREEDELLKVVKQEALQLLKKKEKTETIIKKTKENKNKNKKTVDPNKPKRPASSFILFSKETRKDLSKEKPGISNAQLTALISVKWKELSDEEKQRWNGEAAEAMETYKKELEEYNKKNVVIEEDTPNSDDENQG</sequence>
<feature type="compositionally biased region" description="Basic residues" evidence="3">
    <location>
        <begin position="101"/>
        <end position="113"/>
    </location>
</feature>
<name>A0AAD8L9W5_TARER</name>
<keyword evidence="2" id="KW-0175">Coiled coil</keyword>
<evidence type="ECO:0000256" key="3">
    <source>
        <dbReference type="SAM" id="MobiDB-lite"/>
    </source>
</evidence>
<dbReference type="SMART" id="SM00398">
    <property type="entry name" value="HMG"/>
    <property type="match status" value="3"/>
</dbReference>
<feature type="region of interest" description="Disordered" evidence="3">
    <location>
        <begin position="21"/>
        <end position="142"/>
    </location>
</feature>
<dbReference type="PANTHER" id="PTHR46912:SF1">
    <property type="entry name" value="HIGH MOBILITY GROUP B PROTEIN 13"/>
    <property type="match status" value="1"/>
</dbReference>
<accession>A0AAD8L9W5</accession>
<feature type="DNA-binding region" description="HMG box" evidence="1">
    <location>
        <begin position="208"/>
        <end position="276"/>
    </location>
</feature>
<evidence type="ECO:0000256" key="1">
    <source>
        <dbReference type="PROSITE-ProRule" id="PRU00267"/>
    </source>
</evidence>
<dbReference type="Gene3D" id="1.10.30.10">
    <property type="entry name" value="High mobility group box domain"/>
    <property type="match status" value="3"/>
</dbReference>
<comment type="caution">
    <text evidence="5">The sequence shown here is derived from an EMBL/GenBank/DDBJ whole genome shotgun (WGS) entry which is preliminary data.</text>
</comment>
<dbReference type="GO" id="GO:0003677">
    <property type="term" value="F:DNA binding"/>
    <property type="evidence" value="ECO:0007669"/>
    <property type="project" value="UniProtKB-UniRule"/>
</dbReference>
<feature type="compositionally biased region" description="Polar residues" evidence="3">
    <location>
        <begin position="29"/>
        <end position="41"/>
    </location>
</feature>
<dbReference type="InterPro" id="IPR036910">
    <property type="entry name" value="HMG_box_dom_sf"/>
</dbReference>
<evidence type="ECO:0000256" key="2">
    <source>
        <dbReference type="SAM" id="Coils"/>
    </source>
</evidence>
<feature type="domain" description="HMG box" evidence="4">
    <location>
        <begin position="326"/>
        <end position="392"/>
    </location>
</feature>
<feature type="compositionally biased region" description="Basic and acidic residues" evidence="3">
    <location>
        <begin position="432"/>
        <end position="449"/>
    </location>
</feature>
<feature type="DNA-binding region" description="HMG box" evidence="1">
    <location>
        <begin position="326"/>
        <end position="392"/>
    </location>
</feature>
<dbReference type="Pfam" id="PF00505">
    <property type="entry name" value="HMG_box"/>
    <property type="match status" value="3"/>
</dbReference>
<reference evidence="5" key="1">
    <citation type="journal article" date="2023" name="bioRxiv">
        <title>Improved chromosome-level genome assembly for marigold (Tagetes erecta).</title>
        <authorList>
            <person name="Jiang F."/>
            <person name="Yuan L."/>
            <person name="Wang S."/>
            <person name="Wang H."/>
            <person name="Xu D."/>
            <person name="Wang A."/>
            <person name="Fan W."/>
        </authorList>
    </citation>
    <scope>NUCLEOTIDE SEQUENCE</scope>
    <source>
        <strain evidence="5">WSJ</strain>
        <tissue evidence="5">Leaf</tissue>
    </source>
</reference>
<feature type="domain" description="HMG box" evidence="4">
    <location>
        <begin position="208"/>
        <end position="276"/>
    </location>
</feature>
<evidence type="ECO:0000313" key="5">
    <source>
        <dbReference type="EMBL" id="KAK1438500.1"/>
    </source>
</evidence>
<proteinExistence type="predicted"/>
<dbReference type="GO" id="GO:0005634">
    <property type="term" value="C:nucleus"/>
    <property type="evidence" value="ECO:0007669"/>
    <property type="project" value="UniProtKB-UniRule"/>
</dbReference>
<feature type="coiled-coil region" evidence="2">
    <location>
        <begin position="496"/>
        <end position="527"/>
    </location>
</feature>
<dbReference type="InterPro" id="IPR009071">
    <property type="entry name" value="HMG_box_dom"/>
</dbReference>
<feature type="region of interest" description="Disordered" evidence="3">
    <location>
        <begin position="306"/>
        <end position="330"/>
    </location>
</feature>
<feature type="compositionally biased region" description="Basic and acidic residues" evidence="3">
    <location>
        <begin position="125"/>
        <end position="142"/>
    </location>
</feature>
<dbReference type="AlphaFoldDB" id="A0AAD8L9W5"/>
<dbReference type="EMBL" id="JAUHHV010000001">
    <property type="protein sequence ID" value="KAK1438500.1"/>
    <property type="molecule type" value="Genomic_DNA"/>
</dbReference>
<protein>
    <recommendedName>
        <fullName evidence="4">HMG box domain-containing protein</fullName>
    </recommendedName>
</protein>
<feature type="region of interest" description="Disordered" evidence="3">
    <location>
        <begin position="432"/>
        <end position="457"/>
    </location>
</feature>
<dbReference type="PANTHER" id="PTHR46912">
    <property type="entry name" value="HIGH MOBILITY GROUP B PROTEIN 13"/>
    <property type="match status" value="1"/>
</dbReference>
<feature type="domain" description="HMG box" evidence="4">
    <location>
        <begin position="450"/>
        <end position="518"/>
    </location>
</feature>
<evidence type="ECO:0000313" key="6">
    <source>
        <dbReference type="Proteomes" id="UP001229421"/>
    </source>
</evidence>
<dbReference type="SUPFAM" id="SSF47095">
    <property type="entry name" value="HMG-box"/>
    <property type="match status" value="3"/>
</dbReference>
<evidence type="ECO:0000259" key="4">
    <source>
        <dbReference type="PROSITE" id="PS50118"/>
    </source>
</evidence>
<feature type="DNA-binding region" description="HMG box" evidence="1">
    <location>
        <begin position="450"/>
        <end position="518"/>
    </location>
</feature>
<dbReference type="Proteomes" id="UP001229421">
    <property type="component" value="Unassembled WGS sequence"/>
</dbReference>
<dbReference type="PROSITE" id="PS50118">
    <property type="entry name" value="HMG_BOX_2"/>
    <property type="match status" value="3"/>
</dbReference>
<dbReference type="CDD" id="cd22006">
    <property type="entry name" value="HMG-box_AtHMGB6-like_rpt1"/>
    <property type="match status" value="1"/>
</dbReference>
<dbReference type="InterPro" id="IPR044601">
    <property type="entry name" value="HMGB6/HMGB13"/>
</dbReference>
<organism evidence="5 6">
    <name type="scientific">Tagetes erecta</name>
    <name type="common">African marigold</name>
    <dbReference type="NCBI Taxonomy" id="13708"/>
    <lineage>
        <taxon>Eukaryota</taxon>
        <taxon>Viridiplantae</taxon>
        <taxon>Streptophyta</taxon>
        <taxon>Embryophyta</taxon>
        <taxon>Tracheophyta</taxon>
        <taxon>Spermatophyta</taxon>
        <taxon>Magnoliopsida</taxon>
        <taxon>eudicotyledons</taxon>
        <taxon>Gunneridae</taxon>
        <taxon>Pentapetalae</taxon>
        <taxon>asterids</taxon>
        <taxon>campanulids</taxon>
        <taxon>Asterales</taxon>
        <taxon>Asteraceae</taxon>
        <taxon>Asteroideae</taxon>
        <taxon>Heliantheae alliance</taxon>
        <taxon>Tageteae</taxon>
        <taxon>Tagetes</taxon>
    </lineage>
</organism>
<gene>
    <name evidence="5" type="ORF">QVD17_04309</name>
</gene>